<feature type="signal peptide" evidence="1">
    <location>
        <begin position="1"/>
        <end position="18"/>
    </location>
</feature>
<dbReference type="RefSeq" id="WP_191177358.1">
    <property type="nucleotide sequence ID" value="NZ_JACWMW010000006.1"/>
</dbReference>
<keyword evidence="1" id="KW-0732">Signal</keyword>
<proteinExistence type="predicted"/>
<keyword evidence="3" id="KW-1185">Reference proteome</keyword>
<dbReference type="Proteomes" id="UP000618754">
    <property type="component" value="Unassembled WGS sequence"/>
</dbReference>
<sequence>MKWLLISLLATIAVKANAQNNILLPNPRERTPAPLIVFIDSVKMDSNSGMNYLSWLDPNDILNIFVKKDKVYQQGAIYITLKKHNTLVDLLKDKRMSLNDILIANLSENKGNKSILYFIDEKLITDTLGVRIPSKYVKKVTIIKAEEMPYFKSAFPDTILMMISTKPPVVYIR</sequence>
<reference evidence="2 3" key="1">
    <citation type="submission" date="2020-09" db="EMBL/GenBank/DDBJ databases">
        <title>Novel species of Mucilaginibacter isolated from a glacier on the Tibetan Plateau.</title>
        <authorList>
            <person name="Liu Q."/>
            <person name="Xin Y.-H."/>
        </authorList>
    </citation>
    <scope>NUCLEOTIDE SEQUENCE [LARGE SCALE GENOMIC DNA]</scope>
    <source>
        <strain evidence="2 3">CGMCC 1.13878</strain>
    </source>
</reference>
<evidence type="ECO:0000313" key="3">
    <source>
        <dbReference type="Proteomes" id="UP000618754"/>
    </source>
</evidence>
<comment type="caution">
    <text evidence="2">The sequence shown here is derived from an EMBL/GenBank/DDBJ whole genome shotgun (WGS) entry which is preliminary data.</text>
</comment>
<name>A0ABR7XAA2_9SPHI</name>
<dbReference type="EMBL" id="JACWMW010000006">
    <property type="protein sequence ID" value="MBD1387516.1"/>
    <property type="molecule type" value="Genomic_DNA"/>
</dbReference>
<feature type="chain" id="PRO_5045085873" evidence="1">
    <location>
        <begin position="19"/>
        <end position="173"/>
    </location>
</feature>
<evidence type="ECO:0000313" key="2">
    <source>
        <dbReference type="EMBL" id="MBD1387516.1"/>
    </source>
</evidence>
<evidence type="ECO:0000256" key="1">
    <source>
        <dbReference type="SAM" id="SignalP"/>
    </source>
</evidence>
<organism evidence="2 3">
    <name type="scientific">Mucilaginibacter rigui</name>
    <dbReference type="NCBI Taxonomy" id="534635"/>
    <lineage>
        <taxon>Bacteria</taxon>
        <taxon>Pseudomonadati</taxon>
        <taxon>Bacteroidota</taxon>
        <taxon>Sphingobacteriia</taxon>
        <taxon>Sphingobacteriales</taxon>
        <taxon>Sphingobacteriaceae</taxon>
        <taxon>Mucilaginibacter</taxon>
    </lineage>
</organism>
<gene>
    <name evidence="2" type="ORF">IDJ75_19685</name>
</gene>
<protein>
    <submittedName>
        <fullName evidence="2">Uncharacterized protein</fullName>
    </submittedName>
</protein>
<accession>A0ABR7XAA2</accession>